<evidence type="ECO:0000313" key="2">
    <source>
        <dbReference type="Proteomes" id="UP000466442"/>
    </source>
</evidence>
<gene>
    <name evidence="1" type="ORF">GE061_002928</name>
</gene>
<comment type="caution">
    <text evidence="1">The sequence shown here is derived from an EMBL/GenBank/DDBJ whole genome shotgun (WGS) entry which is preliminary data.</text>
</comment>
<reference evidence="1" key="1">
    <citation type="journal article" date="2021" name="Mol. Ecol. Resour.">
        <title>Apolygus lucorum genome provides insights into omnivorousness and mesophyll feeding.</title>
        <authorList>
            <person name="Liu Y."/>
            <person name="Liu H."/>
            <person name="Wang H."/>
            <person name="Huang T."/>
            <person name="Liu B."/>
            <person name="Yang B."/>
            <person name="Yin L."/>
            <person name="Li B."/>
            <person name="Zhang Y."/>
            <person name="Zhang S."/>
            <person name="Jiang F."/>
            <person name="Zhang X."/>
            <person name="Ren Y."/>
            <person name="Wang B."/>
            <person name="Wang S."/>
            <person name="Lu Y."/>
            <person name="Wu K."/>
            <person name="Fan W."/>
            <person name="Wang G."/>
        </authorList>
    </citation>
    <scope>NUCLEOTIDE SEQUENCE</scope>
    <source>
        <strain evidence="1">12Hb</strain>
    </source>
</reference>
<evidence type="ECO:0000313" key="1">
    <source>
        <dbReference type="EMBL" id="KAF6202532.1"/>
    </source>
</evidence>
<name>A0A6A4JI26_APOLU</name>
<dbReference type="AlphaFoldDB" id="A0A6A4JI26"/>
<keyword evidence="2" id="KW-1185">Reference proteome</keyword>
<proteinExistence type="predicted"/>
<accession>A0A6A4JI26</accession>
<protein>
    <submittedName>
        <fullName evidence="1">Uncharacterized protein</fullName>
    </submittedName>
</protein>
<sequence>MRDAVLHCLTCPRSESHHHSKTKMSDVEGQGCCTGGRLACTCLKVVVVIAVVVGIIGGVYVYTMTAKD</sequence>
<organism evidence="1 2">
    <name type="scientific">Apolygus lucorum</name>
    <name type="common">Small green plant bug</name>
    <name type="synonym">Lygocoris lucorum</name>
    <dbReference type="NCBI Taxonomy" id="248454"/>
    <lineage>
        <taxon>Eukaryota</taxon>
        <taxon>Metazoa</taxon>
        <taxon>Ecdysozoa</taxon>
        <taxon>Arthropoda</taxon>
        <taxon>Hexapoda</taxon>
        <taxon>Insecta</taxon>
        <taxon>Pterygota</taxon>
        <taxon>Neoptera</taxon>
        <taxon>Paraneoptera</taxon>
        <taxon>Hemiptera</taxon>
        <taxon>Heteroptera</taxon>
        <taxon>Panheteroptera</taxon>
        <taxon>Cimicomorpha</taxon>
        <taxon>Miridae</taxon>
        <taxon>Mirini</taxon>
        <taxon>Apolygus</taxon>
    </lineage>
</organism>
<dbReference type="Proteomes" id="UP000466442">
    <property type="component" value="Unassembled WGS sequence"/>
</dbReference>
<dbReference type="EMBL" id="WIXP02000011">
    <property type="protein sequence ID" value="KAF6202532.1"/>
    <property type="molecule type" value="Genomic_DNA"/>
</dbReference>